<name>A0A1Y1W542_9FUNG</name>
<gene>
    <name evidence="3" type="ORF">DL89DRAFT_268427</name>
</gene>
<proteinExistence type="predicted"/>
<feature type="transmembrane region" description="Helical" evidence="2">
    <location>
        <begin position="60"/>
        <end position="77"/>
    </location>
</feature>
<reference evidence="3 4" key="1">
    <citation type="submission" date="2016-07" db="EMBL/GenBank/DDBJ databases">
        <title>Pervasive Adenine N6-methylation of Active Genes in Fungi.</title>
        <authorList>
            <consortium name="DOE Joint Genome Institute"/>
            <person name="Mondo S.J."/>
            <person name="Dannebaum R.O."/>
            <person name="Kuo R.C."/>
            <person name="Labutti K."/>
            <person name="Haridas S."/>
            <person name="Kuo A."/>
            <person name="Salamov A."/>
            <person name="Ahrendt S.R."/>
            <person name="Lipzen A."/>
            <person name="Sullivan W."/>
            <person name="Andreopoulos W.B."/>
            <person name="Clum A."/>
            <person name="Lindquist E."/>
            <person name="Daum C."/>
            <person name="Ramamoorthy G.K."/>
            <person name="Gryganskyi A."/>
            <person name="Culley D."/>
            <person name="Magnuson J.K."/>
            <person name="James T.Y."/>
            <person name="O'Malley M.A."/>
            <person name="Stajich J.E."/>
            <person name="Spatafora J.W."/>
            <person name="Visel A."/>
            <person name="Grigoriev I.V."/>
        </authorList>
    </citation>
    <scope>NUCLEOTIDE SEQUENCE [LARGE SCALE GENOMIC DNA]</scope>
    <source>
        <strain evidence="3 4">ATCC 12442</strain>
    </source>
</reference>
<evidence type="ECO:0000313" key="4">
    <source>
        <dbReference type="Proteomes" id="UP000193922"/>
    </source>
</evidence>
<dbReference type="GeneID" id="63804572"/>
<feature type="transmembrane region" description="Helical" evidence="2">
    <location>
        <begin position="138"/>
        <end position="159"/>
    </location>
</feature>
<evidence type="ECO:0000313" key="3">
    <source>
        <dbReference type="EMBL" id="ORX68637.1"/>
    </source>
</evidence>
<keyword evidence="2" id="KW-1133">Transmembrane helix</keyword>
<feature type="compositionally biased region" description="Polar residues" evidence="1">
    <location>
        <begin position="39"/>
        <end position="49"/>
    </location>
</feature>
<feature type="non-terminal residue" evidence="3">
    <location>
        <position position="1"/>
    </location>
</feature>
<dbReference type="EMBL" id="MCFD01000009">
    <property type="protein sequence ID" value="ORX68637.1"/>
    <property type="molecule type" value="Genomic_DNA"/>
</dbReference>
<keyword evidence="2" id="KW-0812">Transmembrane</keyword>
<evidence type="ECO:0000256" key="2">
    <source>
        <dbReference type="SAM" id="Phobius"/>
    </source>
</evidence>
<feature type="transmembrane region" description="Helical" evidence="2">
    <location>
        <begin position="97"/>
        <end position="117"/>
    </location>
</feature>
<keyword evidence="2" id="KW-0472">Membrane</keyword>
<dbReference type="OrthoDB" id="5569807at2759"/>
<sequence length="187" mass="20807">WVEPAKKPAAAQAIYFSQVRQRTAEPKTEAETGDLVPHSQAQPEQDANEQSETGMRIANILKLLLFGWFLRWFLRYFEVDRSLRGEPETPQISMTWMYLAAVAVLPFAGVYVFASIWKRRILGESLDLQNWQAGANSLVHIATTGLLLAWVFAVIGLFPGYGFKSLLITAVTTVCSVALADAVEGIF</sequence>
<accession>A0A1Y1W542</accession>
<dbReference type="Pfam" id="PF20479">
    <property type="entry name" value="TMEM128"/>
    <property type="match status" value="1"/>
</dbReference>
<dbReference type="InterPro" id="IPR033579">
    <property type="entry name" value="TMEM128"/>
</dbReference>
<dbReference type="Proteomes" id="UP000193922">
    <property type="component" value="Unassembled WGS sequence"/>
</dbReference>
<organism evidence="3 4">
    <name type="scientific">Linderina pennispora</name>
    <dbReference type="NCBI Taxonomy" id="61395"/>
    <lineage>
        <taxon>Eukaryota</taxon>
        <taxon>Fungi</taxon>
        <taxon>Fungi incertae sedis</taxon>
        <taxon>Zoopagomycota</taxon>
        <taxon>Kickxellomycotina</taxon>
        <taxon>Kickxellomycetes</taxon>
        <taxon>Kickxellales</taxon>
        <taxon>Kickxellaceae</taxon>
        <taxon>Linderina</taxon>
    </lineage>
</organism>
<comment type="caution">
    <text evidence="3">The sequence shown here is derived from an EMBL/GenBank/DDBJ whole genome shotgun (WGS) entry which is preliminary data.</text>
</comment>
<protein>
    <submittedName>
        <fullName evidence="3">Uncharacterized protein</fullName>
    </submittedName>
</protein>
<dbReference type="AlphaFoldDB" id="A0A1Y1W542"/>
<feature type="region of interest" description="Disordered" evidence="1">
    <location>
        <begin position="20"/>
        <end position="49"/>
    </location>
</feature>
<dbReference type="RefSeq" id="XP_040742419.1">
    <property type="nucleotide sequence ID" value="XM_040887924.1"/>
</dbReference>
<keyword evidence="4" id="KW-1185">Reference proteome</keyword>
<evidence type="ECO:0000256" key="1">
    <source>
        <dbReference type="SAM" id="MobiDB-lite"/>
    </source>
</evidence>